<protein>
    <recommendedName>
        <fullName evidence="2">3-isopropylmalate dehydratase small subunit</fullName>
    </recommendedName>
    <alternativeName>
        <fullName evidence="4">Alpha-IPM isomerase</fullName>
    </alternativeName>
    <alternativeName>
        <fullName evidence="5">Isopropylmalate isomerase</fullName>
    </alternativeName>
</protein>
<dbReference type="SUPFAM" id="SSF52016">
    <property type="entry name" value="LeuD/IlvD-like"/>
    <property type="match status" value="1"/>
</dbReference>
<dbReference type="PANTHER" id="PTHR43345:SF2">
    <property type="entry name" value="3-ISOPROPYLMALATE DEHYDRATASE SMALL SUBUNIT 1"/>
    <property type="match status" value="1"/>
</dbReference>
<dbReference type="NCBIfam" id="TIGR02087">
    <property type="entry name" value="LEUD_arch"/>
    <property type="match status" value="1"/>
</dbReference>
<comment type="similarity">
    <text evidence="1">Belongs to the LeuD family. LeuD type 2 subfamily.</text>
</comment>
<evidence type="ECO:0000256" key="4">
    <source>
        <dbReference type="ARBA" id="ARBA00031631"/>
    </source>
</evidence>
<dbReference type="InterPro" id="IPR050075">
    <property type="entry name" value="LeuD"/>
</dbReference>
<dbReference type="RefSeq" id="WP_137353113.1">
    <property type="nucleotide sequence ID" value="NZ_CAACYE020000001.1"/>
</dbReference>
<evidence type="ECO:0000256" key="1">
    <source>
        <dbReference type="ARBA" id="ARBA00009869"/>
    </source>
</evidence>
<dbReference type="Pfam" id="PF00694">
    <property type="entry name" value="Aconitase_C"/>
    <property type="match status" value="1"/>
</dbReference>
<evidence type="ECO:0000259" key="6">
    <source>
        <dbReference type="Pfam" id="PF00694"/>
    </source>
</evidence>
<evidence type="ECO:0000256" key="3">
    <source>
        <dbReference type="ARBA" id="ARBA00023239"/>
    </source>
</evidence>
<dbReference type="InterPro" id="IPR015928">
    <property type="entry name" value="Aconitase/3IPM_dehydase_swvl"/>
</dbReference>
<dbReference type="InterPro" id="IPR011827">
    <property type="entry name" value="LeuD_type2/HacB/DmdB"/>
</dbReference>
<sequence length="171" mass="18130">MSVARFGRTWVFGHDINTDLIQPSSVVLLPLAEQLSHVFEANRPGWAGEVRPGDIIVAGRNFGTGSSRPAAKVLRGLGVGAVIAESINGLFFRNCVNLGLPALECPGVLDAFSEGEQLGFDLATGHVVEQATGLRLHGHPWAPALIEILTAGGLIAQLESEDLLLTNTTRE</sequence>
<evidence type="ECO:0000256" key="2">
    <source>
        <dbReference type="ARBA" id="ARBA00017233"/>
    </source>
</evidence>
<dbReference type="InterPro" id="IPR000573">
    <property type="entry name" value="AconitaseA/IPMdHydase_ssu_swvl"/>
</dbReference>
<organism evidence="7">
    <name type="scientific">Nocardia farcinica</name>
    <dbReference type="NCBI Taxonomy" id="37329"/>
    <lineage>
        <taxon>Bacteria</taxon>
        <taxon>Bacillati</taxon>
        <taxon>Actinomycetota</taxon>
        <taxon>Actinomycetes</taxon>
        <taxon>Mycobacteriales</taxon>
        <taxon>Nocardiaceae</taxon>
        <taxon>Nocardia</taxon>
    </lineage>
</organism>
<gene>
    <name evidence="7" type="primary">hacB</name>
    <name evidence="7" type="ORF">NCTC1935_02219</name>
</gene>
<accession>A0A449GFQ5</accession>
<reference evidence="7" key="1">
    <citation type="submission" date="2019-02" db="EMBL/GenBank/DDBJ databases">
        <authorList>
            <consortium name="Pathogen Informatics"/>
        </authorList>
    </citation>
    <scope>NUCLEOTIDE SEQUENCE</scope>
    <source>
        <strain evidence="7">3012STDY6733949</strain>
    </source>
</reference>
<dbReference type="EMBL" id="CAACYE010000005">
    <property type="protein sequence ID" value="VFA84390.1"/>
    <property type="molecule type" value="Genomic_DNA"/>
</dbReference>
<evidence type="ECO:0000256" key="5">
    <source>
        <dbReference type="ARBA" id="ARBA00033368"/>
    </source>
</evidence>
<name>A0A449GFQ5_NOCFR</name>
<dbReference type="Gene3D" id="3.20.19.10">
    <property type="entry name" value="Aconitase, domain 4"/>
    <property type="match status" value="1"/>
</dbReference>
<dbReference type="AlphaFoldDB" id="A0A449GFQ5"/>
<feature type="domain" description="Aconitase A/isopropylmalate dehydratase small subunit swivel" evidence="6">
    <location>
        <begin position="53"/>
        <end position="104"/>
    </location>
</feature>
<keyword evidence="3 7" id="KW-0456">Lyase</keyword>
<dbReference type="PANTHER" id="PTHR43345">
    <property type="entry name" value="3-ISOPROPYLMALATE DEHYDRATASE SMALL SUBUNIT 2-RELATED-RELATED"/>
    <property type="match status" value="1"/>
</dbReference>
<dbReference type="GO" id="GO:0016836">
    <property type="term" value="F:hydro-lyase activity"/>
    <property type="evidence" value="ECO:0007669"/>
    <property type="project" value="InterPro"/>
</dbReference>
<proteinExistence type="inferred from homology"/>
<evidence type="ECO:0000313" key="7">
    <source>
        <dbReference type="EMBL" id="VFA84390.1"/>
    </source>
</evidence>